<feature type="region of interest" description="Disordered" evidence="1">
    <location>
        <begin position="30"/>
        <end position="73"/>
    </location>
</feature>
<name>K9YZ35_DACS8</name>
<dbReference type="PATRIC" id="fig|13035.3.peg.3480"/>
<dbReference type="OrthoDB" id="452152at2"/>
<dbReference type="eggNOG" id="ENOG502Z7MI">
    <property type="taxonomic scope" value="Bacteria"/>
</dbReference>
<sequence>MLSHQSRFLLVISLMLLTGCSEEIEQRLAPDPQLQEQQNNSTNPSATSETETESQSSSNSKDETNTEELAVSTDVPDIIPFYPNSEIVNQNIQPDRQSGEMELISNDRRNSIIEFYQQELNNDSWEIKTPSVETDTNTDQQRIIAESDQLKLTIFVASRDDSNSNRIRIRYQPLSSSTTETATDSFSDLDKTPDSLETYVRDVAKLGVLSAIEPESKQFSPNAEITRRTFARWLFQAHNRFYPDRPSQQIRSVEQAETPAFQDISPNDPDFKIIQGLAEAGIIPSRLTDDATITRFRPDAPLKRETLLLWKIPLDTRRNLPEADVKTVQETWGFQDASEIDSKAFGAVVADFSQGERSIIRRLYGYTQLLQPNKPVTRAQAAAALWSFGTQGDIITAKELTDD</sequence>
<dbReference type="PROSITE" id="PS51257">
    <property type="entry name" value="PROKAR_LIPOPROTEIN"/>
    <property type="match status" value="1"/>
</dbReference>
<accession>K9YZ35</accession>
<dbReference type="Proteomes" id="UP000010482">
    <property type="component" value="Chromosome"/>
</dbReference>
<gene>
    <name evidence="3" type="ORF">Dacsa_3062</name>
</gene>
<dbReference type="PANTHER" id="PTHR33740">
    <property type="entry name" value="GPI-ANCHORED ADHESIN-LIKE PROTEIN"/>
    <property type="match status" value="1"/>
</dbReference>
<dbReference type="InterPro" id="IPR001119">
    <property type="entry name" value="SLH_dom"/>
</dbReference>
<organism evidence="3 4">
    <name type="scientific">Dactylococcopsis salina (strain PCC 8305)</name>
    <name type="common">Myxobactron salinum</name>
    <dbReference type="NCBI Taxonomy" id="13035"/>
    <lineage>
        <taxon>Bacteria</taxon>
        <taxon>Bacillati</taxon>
        <taxon>Cyanobacteriota</taxon>
        <taxon>Cyanophyceae</taxon>
        <taxon>Nodosilineales</taxon>
        <taxon>Cymatolegaceae</taxon>
        <taxon>Dactylococcopsis</taxon>
    </lineage>
</organism>
<feature type="compositionally biased region" description="Low complexity" evidence="1">
    <location>
        <begin position="39"/>
        <end position="59"/>
    </location>
</feature>
<dbReference type="AlphaFoldDB" id="K9YZ35"/>
<keyword evidence="4" id="KW-1185">Reference proteome</keyword>
<reference evidence="3" key="1">
    <citation type="submission" date="2012-04" db="EMBL/GenBank/DDBJ databases">
        <title>Finished genome of Dactylococcopsis salina PCC 8305.</title>
        <authorList>
            <consortium name="US DOE Joint Genome Institute"/>
            <person name="Gugger M."/>
            <person name="Coursin T."/>
            <person name="Rippka R."/>
            <person name="Tandeau De Marsac N."/>
            <person name="Huntemann M."/>
            <person name="Wei C.-L."/>
            <person name="Han J."/>
            <person name="Detter J.C."/>
            <person name="Han C."/>
            <person name="Tapia R."/>
            <person name="Daligault H."/>
            <person name="Chen A."/>
            <person name="Krypides N."/>
            <person name="Mavromatis K."/>
            <person name="Markowitz V."/>
            <person name="Szeto E."/>
            <person name="Ivanova N."/>
            <person name="Ovchinnikova G."/>
            <person name="Pagani I."/>
            <person name="Pati A."/>
            <person name="Goodwin L."/>
            <person name="Peters L."/>
            <person name="Pitluck S."/>
            <person name="Woyke T."/>
            <person name="Kerfeld C."/>
        </authorList>
    </citation>
    <scope>NUCLEOTIDE SEQUENCE [LARGE SCALE GENOMIC DNA]</scope>
    <source>
        <strain evidence="3">PCC 8305</strain>
    </source>
</reference>
<dbReference type="STRING" id="13035.Dacsa_3062"/>
<evidence type="ECO:0000256" key="1">
    <source>
        <dbReference type="SAM" id="MobiDB-lite"/>
    </source>
</evidence>
<feature type="domain" description="SLH" evidence="2">
    <location>
        <begin position="183"/>
        <end position="248"/>
    </location>
</feature>
<evidence type="ECO:0000259" key="2">
    <source>
        <dbReference type="PROSITE" id="PS51272"/>
    </source>
</evidence>
<protein>
    <submittedName>
        <fullName evidence="3">S-layer protein</fullName>
    </submittedName>
</protein>
<dbReference type="RefSeq" id="WP_015230574.1">
    <property type="nucleotide sequence ID" value="NC_019780.1"/>
</dbReference>
<dbReference type="PROSITE" id="PS51272">
    <property type="entry name" value="SLH"/>
    <property type="match status" value="1"/>
</dbReference>
<dbReference type="Pfam" id="PF00395">
    <property type="entry name" value="SLH"/>
    <property type="match status" value="1"/>
</dbReference>
<dbReference type="PANTHER" id="PTHR33740:SF3">
    <property type="entry name" value="GPI-ANCHORED ADHESIN-LIKE PROTEIN"/>
    <property type="match status" value="1"/>
</dbReference>
<evidence type="ECO:0000313" key="3">
    <source>
        <dbReference type="EMBL" id="AFZ51595.1"/>
    </source>
</evidence>
<dbReference type="KEGG" id="dsl:Dacsa_3062"/>
<evidence type="ECO:0000313" key="4">
    <source>
        <dbReference type="Proteomes" id="UP000010482"/>
    </source>
</evidence>
<proteinExistence type="predicted"/>
<dbReference type="HOGENOM" id="CLU_048100_0_0_3"/>
<dbReference type="EMBL" id="CP003944">
    <property type="protein sequence ID" value="AFZ51595.1"/>
    <property type="molecule type" value="Genomic_DNA"/>
</dbReference>